<dbReference type="Proteomes" id="UP000078284">
    <property type="component" value="Chromosome 5"/>
</dbReference>
<name>A0A178UB29_ARATH</name>
<dbReference type="PANTHER" id="PTHR47342:SF1">
    <property type="entry name" value="PROTEIN PTST, CHLOROPLASTIC"/>
    <property type="match status" value="1"/>
</dbReference>
<organism evidence="1 2">
    <name type="scientific">Arabidopsis thaliana</name>
    <name type="common">Mouse-ear cress</name>
    <dbReference type="NCBI Taxonomy" id="3702"/>
    <lineage>
        <taxon>Eukaryota</taxon>
        <taxon>Viridiplantae</taxon>
        <taxon>Streptophyta</taxon>
        <taxon>Embryophyta</taxon>
        <taxon>Tracheophyta</taxon>
        <taxon>Spermatophyta</taxon>
        <taxon>Magnoliopsida</taxon>
        <taxon>eudicotyledons</taxon>
        <taxon>Gunneridae</taxon>
        <taxon>Pentapetalae</taxon>
        <taxon>rosids</taxon>
        <taxon>malvids</taxon>
        <taxon>Brassicales</taxon>
        <taxon>Brassicaceae</taxon>
        <taxon>Camelineae</taxon>
        <taxon>Arabidopsis</taxon>
    </lineage>
</organism>
<reference evidence="2" key="1">
    <citation type="journal article" date="2016" name="Proc. Natl. Acad. Sci. U.S.A.">
        <title>Chromosome-level assembly of Arabidopsis thaliana Ler reveals the extent of translocation and inversion polymorphisms.</title>
        <authorList>
            <person name="Zapata L."/>
            <person name="Ding J."/>
            <person name="Willing E.M."/>
            <person name="Hartwig B."/>
            <person name="Bezdan D."/>
            <person name="Jiao W.B."/>
            <person name="Patel V."/>
            <person name="Velikkakam James G."/>
            <person name="Koornneef M."/>
            <person name="Ossowski S."/>
            <person name="Schneeberger K."/>
        </authorList>
    </citation>
    <scope>NUCLEOTIDE SEQUENCE [LARGE SCALE GENOMIC DNA]</scope>
    <source>
        <strain evidence="2">cv. Landsberg erecta</strain>
    </source>
</reference>
<evidence type="ECO:0000313" key="2">
    <source>
        <dbReference type="Proteomes" id="UP000078284"/>
    </source>
</evidence>
<dbReference type="ExpressionAtlas" id="A0A178UB29">
    <property type="expression patterns" value="baseline and differential"/>
</dbReference>
<dbReference type="EMBL" id="LUHQ01000005">
    <property type="protein sequence ID" value="OAO91108.1"/>
    <property type="molecule type" value="Genomic_DNA"/>
</dbReference>
<comment type="caution">
    <text evidence="1">The sequence shown here is derived from an EMBL/GenBank/DDBJ whole genome shotgun (WGS) entry which is preliminary data.</text>
</comment>
<accession>A0A178UB29</accession>
<protein>
    <submittedName>
        <fullName evidence="1">Uncharacterized protein</fullName>
    </submittedName>
</protein>
<proteinExistence type="predicted"/>
<gene>
    <name evidence="1" type="ordered locus">AXX17_At5g37400</name>
</gene>
<evidence type="ECO:0000313" key="1">
    <source>
        <dbReference type="EMBL" id="OAO91108.1"/>
    </source>
</evidence>
<dbReference type="AlphaFoldDB" id="A0A178UB29"/>
<sequence>MGCVPRIEFGCSSRSLTLSWNLRAWNLGRFTTISHFHKLPYPLVASTRKHYKNSLLLKRFLVGVGTEESSLSEDSLDESLSRPLTSDELKSLLIDTERAKLVKKLSEANQQNRFLKRQILYYHTLDKY</sequence>
<dbReference type="PANTHER" id="PTHR47342">
    <property type="entry name" value="PROTEIN PTST, CHLOROPLASTIC"/>
    <property type="match status" value="1"/>
</dbReference>